<keyword evidence="1" id="KW-0472">Membrane</keyword>
<name>A0A9D1PA44_9FIRM</name>
<dbReference type="EMBL" id="DXIQ01000003">
    <property type="protein sequence ID" value="HIV37462.1"/>
    <property type="molecule type" value="Genomic_DNA"/>
</dbReference>
<evidence type="ECO:0000313" key="2">
    <source>
        <dbReference type="EMBL" id="HIV37462.1"/>
    </source>
</evidence>
<organism evidence="2 3">
    <name type="scientific">Candidatus Blautia stercorigallinarum</name>
    <dbReference type="NCBI Taxonomy" id="2838501"/>
    <lineage>
        <taxon>Bacteria</taxon>
        <taxon>Bacillati</taxon>
        <taxon>Bacillota</taxon>
        <taxon>Clostridia</taxon>
        <taxon>Lachnospirales</taxon>
        <taxon>Lachnospiraceae</taxon>
        <taxon>Blautia</taxon>
    </lineage>
</organism>
<protein>
    <submittedName>
        <fullName evidence="2">Uncharacterized protein</fullName>
    </submittedName>
</protein>
<accession>A0A9D1PA44</accession>
<reference evidence="2" key="2">
    <citation type="submission" date="2021-04" db="EMBL/GenBank/DDBJ databases">
        <authorList>
            <person name="Gilroy R."/>
        </authorList>
    </citation>
    <scope>NUCLEOTIDE SEQUENCE</scope>
    <source>
        <strain evidence="2">CHK195-9823</strain>
    </source>
</reference>
<keyword evidence="1" id="KW-0812">Transmembrane</keyword>
<reference evidence="2" key="1">
    <citation type="journal article" date="2021" name="PeerJ">
        <title>Extensive microbial diversity within the chicken gut microbiome revealed by metagenomics and culture.</title>
        <authorList>
            <person name="Gilroy R."/>
            <person name="Ravi A."/>
            <person name="Getino M."/>
            <person name="Pursley I."/>
            <person name="Horton D.L."/>
            <person name="Alikhan N.F."/>
            <person name="Baker D."/>
            <person name="Gharbi K."/>
            <person name="Hall N."/>
            <person name="Watson M."/>
            <person name="Adriaenssens E.M."/>
            <person name="Foster-Nyarko E."/>
            <person name="Jarju S."/>
            <person name="Secka A."/>
            <person name="Antonio M."/>
            <person name="Oren A."/>
            <person name="Chaudhuri R.R."/>
            <person name="La Ragione R."/>
            <person name="Hildebrand F."/>
            <person name="Pallen M.J."/>
        </authorList>
    </citation>
    <scope>NUCLEOTIDE SEQUENCE</scope>
    <source>
        <strain evidence="2">CHK195-9823</strain>
    </source>
</reference>
<sequence>MKKKSALYKFYISTALLALAFLTTLPRFFQILEDLAVNGGIFFLLAGPGLWLFIRKMNALHRKEEFSLTIPTRQTTAL</sequence>
<feature type="transmembrane region" description="Helical" evidence="1">
    <location>
        <begin position="7"/>
        <end position="29"/>
    </location>
</feature>
<gene>
    <name evidence="2" type="ORF">H9747_00440</name>
</gene>
<dbReference type="AlphaFoldDB" id="A0A9D1PA44"/>
<proteinExistence type="predicted"/>
<comment type="caution">
    <text evidence="2">The sequence shown here is derived from an EMBL/GenBank/DDBJ whole genome shotgun (WGS) entry which is preliminary data.</text>
</comment>
<evidence type="ECO:0000256" key="1">
    <source>
        <dbReference type="SAM" id="Phobius"/>
    </source>
</evidence>
<evidence type="ECO:0000313" key="3">
    <source>
        <dbReference type="Proteomes" id="UP000886814"/>
    </source>
</evidence>
<dbReference type="Proteomes" id="UP000886814">
    <property type="component" value="Unassembled WGS sequence"/>
</dbReference>
<keyword evidence="1" id="KW-1133">Transmembrane helix</keyword>
<feature type="transmembrane region" description="Helical" evidence="1">
    <location>
        <begin position="35"/>
        <end position="54"/>
    </location>
</feature>